<accession>A0A0V8RTX7</accession>
<evidence type="ECO:0000313" key="2">
    <source>
        <dbReference type="Proteomes" id="UP000053352"/>
    </source>
</evidence>
<dbReference type="RefSeq" id="WP_058370186.1">
    <property type="nucleotide sequence ID" value="NZ_LNTB01000001.1"/>
</dbReference>
<dbReference type="EMBL" id="LNTB01000001">
    <property type="protein sequence ID" value="KSW11510.1"/>
    <property type="molecule type" value="Genomic_DNA"/>
</dbReference>
<evidence type="ECO:0000313" key="1">
    <source>
        <dbReference type="EMBL" id="KSW11510.1"/>
    </source>
</evidence>
<comment type="caution">
    <text evidence="1">The sequence shown here is derived from an EMBL/GenBank/DDBJ whole genome shotgun (WGS) entry which is preliminary data.</text>
</comment>
<organism evidence="1 2">
    <name type="scientific">Pyrodictium occultum</name>
    <dbReference type="NCBI Taxonomy" id="2309"/>
    <lineage>
        <taxon>Archaea</taxon>
        <taxon>Thermoproteota</taxon>
        <taxon>Thermoprotei</taxon>
        <taxon>Desulfurococcales</taxon>
        <taxon>Pyrodictiaceae</taxon>
        <taxon>Pyrodictium</taxon>
    </lineage>
</organism>
<proteinExistence type="predicted"/>
<name>A0A0V8RTX7_PYROC</name>
<gene>
    <name evidence="1" type="ORF">CF15_01320</name>
</gene>
<dbReference type="OrthoDB" id="15133at2157"/>
<keyword evidence="2" id="KW-1185">Reference proteome</keyword>
<dbReference type="Proteomes" id="UP000053352">
    <property type="component" value="Unassembled WGS sequence"/>
</dbReference>
<protein>
    <submittedName>
        <fullName evidence="1">Uncharacterized protein</fullName>
    </submittedName>
</protein>
<reference evidence="1 2" key="1">
    <citation type="submission" date="2015-11" db="EMBL/GenBank/DDBJ databases">
        <title>Genome sequence of Pyrodictium occultum PL-19, a marine hyperthermophilic archaeon isolated from Volcano, Italy.</title>
        <authorList>
            <person name="Utturkar S."/>
            <person name="Huber H."/>
            <person name="Leptihn S."/>
            <person name="Brown S."/>
            <person name="Stetter K.O."/>
            <person name="Podar M."/>
        </authorList>
    </citation>
    <scope>NUCLEOTIDE SEQUENCE [LARGE SCALE GENOMIC DNA]</scope>
    <source>
        <strain evidence="1 2">PL-19</strain>
    </source>
</reference>
<sequence>MVVDLGFELSYLLSDALGRRVEVQGYSFDPGKALLCIDALVEGRGPRKACIEVKPCRGLREEARWARCVSKTLVHASGLVERLAGLLEG</sequence>
<dbReference type="AlphaFoldDB" id="A0A0V8RTX7"/>